<dbReference type="GO" id="GO:0000272">
    <property type="term" value="P:polysaccharide catabolic process"/>
    <property type="evidence" value="ECO:0007669"/>
    <property type="project" value="UniProtKB-KW"/>
</dbReference>
<dbReference type="InterPro" id="IPR001701">
    <property type="entry name" value="Glyco_hydro_9"/>
</dbReference>
<keyword evidence="3" id="KW-0624">Polysaccharide degradation</keyword>
<protein>
    <submittedName>
        <fullName evidence="6">Uncharacterized protein</fullName>
    </submittedName>
</protein>
<comment type="caution">
    <text evidence="6">The sequence shown here is derived from an EMBL/GenBank/DDBJ whole genome shotgun (WGS) entry which is preliminary data.</text>
</comment>
<dbReference type="SUPFAM" id="SSF81296">
    <property type="entry name" value="E set domains"/>
    <property type="match status" value="1"/>
</dbReference>
<keyword evidence="2" id="KW-0119">Carbohydrate metabolism</keyword>
<evidence type="ECO:0000313" key="7">
    <source>
        <dbReference type="Proteomes" id="UP000053690"/>
    </source>
</evidence>
<dbReference type="CDD" id="cd02850">
    <property type="entry name" value="E_set_Cellulase_N"/>
    <property type="match status" value="1"/>
</dbReference>
<dbReference type="Proteomes" id="UP000053690">
    <property type="component" value="Unassembled WGS sequence"/>
</dbReference>
<dbReference type="STRING" id="1685378.AVO44_10450"/>
<evidence type="ECO:0000313" key="6">
    <source>
        <dbReference type="EMBL" id="KUJ78808.1"/>
    </source>
</evidence>
<evidence type="ECO:0000259" key="4">
    <source>
        <dbReference type="Pfam" id="PF00759"/>
    </source>
</evidence>
<dbReference type="Pfam" id="PF02927">
    <property type="entry name" value="CelD_N"/>
    <property type="match status" value="1"/>
</dbReference>
<proteinExistence type="inferred from homology"/>
<accession>A0A0X3TSV4</accession>
<gene>
    <name evidence="6" type="ORF">AVO44_10450</name>
</gene>
<dbReference type="InterPro" id="IPR004197">
    <property type="entry name" value="Cellulase_Ig-like"/>
</dbReference>
<feature type="domain" description="Glycoside hydrolase family 9" evidence="4">
    <location>
        <begin position="317"/>
        <end position="751"/>
    </location>
</feature>
<reference evidence="7" key="1">
    <citation type="submission" date="2015-12" db="EMBL/GenBank/DDBJ databases">
        <authorList>
            <person name="Zhang G."/>
            <person name="Stingl U."/>
        </authorList>
    </citation>
    <scope>NUCLEOTIDE SEQUENCE [LARGE SCALE GENOMIC DNA]</scope>
    <source>
        <strain evidence="7">ZGT108</strain>
    </source>
</reference>
<sequence length="841" mass="92297">MLQGTALAVSVPFLNQMALAEPETDGVVGFVGEDIVQLTVIDTLFEISPVIPVTQRDDRAWYPDPTDSFGSLGQLNGVEGYFSGFANTTLPQGFTEWPRVISDTRRSGFQMTTGAFLKHIPVDQPDQWRVTIDGSPANVVSVYRKSVPIRTRAVAKRKWESTKRHNLTLMLDRAIPEGAVVVLEGPSVPAVSQRKSPEVFNEALHVCHAGYPLNGPKKAYIGSWWGHNNVGQPGNTDAILSQNTEWAVLSTADGAAVRTGSLTLAKPASEPHRNDQNFNGCDIYEADFSDLDEDGEFILQVDGFGRSFPFRVSPAPYTKTLRLAARWYFHQRSGCEITEPFGEGRTRPRNGHPEDGLTVWQTDIRLGSTGEGYGKTGASGLLSEQPVGVTGFDSIPVSARAQDNPDAWGGWHDAGDWDRRIQHMDVVYHMANIIEAFDYARGLNLNLPESGKPFAHPDVMARKDATDRGDGMTVLPDLIHEALWGISLWRRTQGEDGAIIGGVEYSNPGIFGSVSWNPVQLTYAYAPEDWAAYNFALSAAKLGHVIKQVCGDPTLGDALIQEATRAWHWAEQDFLSDTAEPRDPEAVEVINRSRVASAAVVYRASGDTAARDVFEAHNPFVPRAESPAEGVKRGIYSHAYLEYVLAARDGKLADPEIVDAIEGWIRYRARRSERMGADFGLHNTGTYPWGRGWLRFGPGSNWRAGEIAMFFSMDKQLSPEMSDAVTEGMWFGLGCNPSNTSFVQGLGHRDFADPLMTDENGKPPIPGQISFGVAGGKLHQWEERKTSGAIYPPNQDDWPIYAQIFESQSIAICSEHGVKSNALEWLVACAMVNAGSPEPSQ</sequence>
<dbReference type="AlphaFoldDB" id="A0A0X3TSV4"/>
<feature type="domain" description="Cellulase Ig-like" evidence="5">
    <location>
        <begin position="205"/>
        <end position="304"/>
    </location>
</feature>
<dbReference type="SUPFAM" id="SSF48208">
    <property type="entry name" value="Six-hairpin glycosidases"/>
    <property type="match status" value="1"/>
</dbReference>
<dbReference type="GO" id="GO:0008810">
    <property type="term" value="F:cellulase activity"/>
    <property type="evidence" value="ECO:0007669"/>
    <property type="project" value="InterPro"/>
</dbReference>
<organism evidence="6 7">
    <name type="scientific">Ruegeria profundi</name>
    <dbReference type="NCBI Taxonomy" id="1685378"/>
    <lineage>
        <taxon>Bacteria</taxon>
        <taxon>Pseudomonadati</taxon>
        <taxon>Pseudomonadota</taxon>
        <taxon>Alphaproteobacteria</taxon>
        <taxon>Rhodobacterales</taxon>
        <taxon>Roseobacteraceae</taxon>
        <taxon>Ruegeria</taxon>
    </lineage>
</organism>
<evidence type="ECO:0000259" key="5">
    <source>
        <dbReference type="Pfam" id="PF02927"/>
    </source>
</evidence>
<comment type="similarity">
    <text evidence="1">Belongs to the glycosyl hydrolase 9 (cellulase E) family.</text>
</comment>
<evidence type="ECO:0000256" key="3">
    <source>
        <dbReference type="ARBA" id="ARBA00023326"/>
    </source>
</evidence>
<dbReference type="InterPro" id="IPR008928">
    <property type="entry name" value="6-hairpin_glycosidase_sf"/>
</dbReference>
<dbReference type="InterPro" id="IPR013783">
    <property type="entry name" value="Ig-like_fold"/>
</dbReference>
<evidence type="ECO:0000256" key="2">
    <source>
        <dbReference type="ARBA" id="ARBA00023277"/>
    </source>
</evidence>
<dbReference type="EMBL" id="LQBP01000005">
    <property type="protein sequence ID" value="KUJ78808.1"/>
    <property type="molecule type" value="Genomic_DNA"/>
</dbReference>
<name>A0A0X3TSV4_9RHOB</name>
<dbReference type="Gene3D" id="1.50.10.10">
    <property type="match status" value="1"/>
</dbReference>
<evidence type="ECO:0000256" key="1">
    <source>
        <dbReference type="ARBA" id="ARBA00007072"/>
    </source>
</evidence>
<dbReference type="Pfam" id="PF00759">
    <property type="entry name" value="Glyco_hydro_9"/>
    <property type="match status" value="1"/>
</dbReference>
<keyword evidence="7" id="KW-1185">Reference proteome</keyword>
<dbReference type="InterPro" id="IPR014756">
    <property type="entry name" value="Ig_E-set"/>
</dbReference>
<dbReference type="Gene3D" id="2.60.40.10">
    <property type="entry name" value="Immunoglobulins"/>
    <property type="match status" value="1"/>
</dbReference>
<dbReference type="InterPro" id="IPR012341">
    <property type="entry name" value="6hp_glycosidase-like_sf"/>
</dbReference>